<evidence type="ECO:0000313" key="3">
    <source>
        <dbReference type="Proteomes" id="UP000565723"/>
    </source>
</evidence>
<reference evidence="2 3" key="1">
    <citation type="journal article" date="2020" name="Proc. Natl. Acad. Sci. U.S.A.">
        <title>Ecological drivers of bacterial community assembly in synthetic phycospheres.</title>
        <authorList>
            <person name="Fu H."/>
            <person name="Uchimiya M."/>
            <person name="Gore J."/>
            <person name="Moran M.A."/>
        </authorList>
    </citation>
    <scope>NUCLEOTIDE SEQUENCE [LARGE SCALE GENOMIC DNA]</scope>
    <source>
        <strain evidence="2">HF-Din03</strain>
    </source>
</reference>
<name>A0A850LKR9_9RHOB</name>
<protein>
    <submittedName>
        <fullName evidence="2">Uncharacterized protein</fullName>
    </submittedName>
</protein>
<evidence type="ECO:0000256" key="1">
    <source>
        <dbReference type="SAM" id="MobiDB-lite"/>
    </source>
</evidence>
<dbReference type="AlphaFoldDB" id="A0A850LKR9"/>
<comment type="caution">
    <text evidence="2">The sequence shown here is derived from an EMBL/GenBank/DDBJ whole genome shotgun (WGS) entry which is preliminary data.</text>
</comment>
<dbReference type="Proteomes" id="UP000565723">
    <property type="component" value="Unassembled WGS sequence"/>
</dbReference>
<gene>
    <name evidence="2" type="ORF">HW564_14650</name>
</gene>
<evidence type="ECO:0000313" key="2">
    <source>
        <dbReference type="EMBL" id="NVK98162.1"/>
    </source>
</evidence>
<proteinExistence type="predicted"/>
<feature type="region of interest" description="Disordered" evidence="1">
    <location>
        <begin position="70"/>
        <end position="103"/>
    </location>
</feature>
<sequence length="151" mass="17062">MPDDIGKTLAQRARDWGATNTRIEHGGKHPRLVGDYLGQPFVFVFPGSTGDWRAVLNCVSDLRRVLGVEREQPKAVRPAKARRSGMTQKSRAQPRSAEAIQRKDRYYAPLAQIRDSMCRDSDPGRNSDADGWHAVALRTPFFGRRPRFMKA</sequence>
<dbReference type="RefSeq" id="WP_044028532.1">
    <property type="nucleotide sequence ID" value="NZ_CP076685.1"/>
</dbReference>
<organism evidence="2 3">
    <name type="scientific">Ruegeria pomeroyi</name>
    <dbReference type="NCBI Taxonomy" id="89184"/>
    <lineage>
        <taxon>Bacteria</taxon>
        <taxon>Pseudomonadati</taxon>
        <taxon>Pseudomonadota</taxon>
        <taxon>Alphaproteobacteria</taxon>
        <taxon>Rhodobacterales</taxon>
        <taxon>Roseobacteraceae</taxon>
        <taxon>Ruegeria</taxon>
    </lineage>
</organism>
<accession>A0A850LKR9</accession>
<dbReference type="EMBL" id="JABXIY010000042">
    <property type="protein sequence ID" value="NVK98162.1"/>
    <property type="molecule type" value="Genomic_DNA"/>
</dbReference>